<dbReference type="InterPro" id="IPR036388">
    <property type="entry name" value="WH-like_DNA-bd_sf"/>
</dbReference>
<dbReference type="InterPro" id="IPR001845">
    <property type="entry name" value="HTH_ArsR_DNA-bd_dom"/>
</dbReference>
<keyword evidence="2" id="KW-0805">Transcription regulation</keyword>
<reference evidence="6 7" key="1">
    <citation type="submission" date="2021-04" db="EMBL/GenBank/DDBJ databases">
        <title>Magnetospirillum sulfuroxidans sp. nov., a facultative chemolithoautotrophic sulfur-oxidizing alphaproteobacterium isolated from freshwater sediment and proposals for Paramagetospirillum gen. nov., and Magnetospirillaceae fam. nov.</title>
        <authorList>
            <person name="Koziaeva V."/>
            <person name="Geelhoed J.S."/>
            <person name="Sorokin D.Y."/>
            <person name="Grouzdev D.S."/>
        </authorList>
    </citation>
    <scope>NUCLEOTIDE SEQUENCE [LARGE SCALE GENOMIC DNA]</scope>
    <source>
        <strain evidence="6 7">J10</strain>
    </source>
</reference>
<evidence type="ECO:0000256" key="4">
    <source>
        <dbReference type="ARBA" id="ARBA00023163"/>
    </source>
</evidence>
<sequence>MLETFEITAKAVADPTRIRILKLLEGGELCVCQITTVLGLAAATVSKHLAALKTAGLAQSRRDGKWVYYRLAERDFNAHARPFLDLLAAALGDDPTIAADRVVLVQVNAVPLQVLCDEGRAALTTMPQAEAICCGRPS</sequence>
<dbReference type="SMART" id="SM00418">
    <property type="entry name" value="HTH_ARSR"/>
    <property type="match status" value="1"/>
</dbReference>
<evidence type="ECO:0000256" key="1">
    <source>
        <dbReference type="ARBA" id="ARBA00022849"/>
    </source>
</evidence>
<dbReference type="Pfam" id="PF01022">
    <property type="entry name" value="HTH_5"/>
    <property type="match status" value="1"/>
</dbReference>
<evidence type="ECO:0000256" key="2">
    <source>
        <dbReference type="ARBA" id="ARBA00023015"/>
    </source>
</evidence>
<dbReference type="RefSeq" id="WP_211548756.1">
    <property type="nucleotide sequence ID" value="NZ_JAGTUF010000009.1"/>
</dbReference>
<dbReference type="Proteomes" id="UP000680714">
    <property type="component" value="Unassembled WGS sequence"/>
</dbReference>
<dbReference type="PANTHER" id="PTHR33154">
    <property type="entry name" value="TRANSCRIPTIONAL REGULATOR, ARSR FAMILY"/>
    <property type="match status" value="1"/>
</dbReference>
<evidence type="ECO:0000313" key="7">
    <source>
        <dbReference type="Proteomes" id="UP000680714"/>
    </source>
</evidence>
<name>A0ABS5IEM4_9PROT</name>
<comment type="caution">
    <text evidence="6">The sequence shown here is derived from an EMBL/GenBank/DDBJ whole genome shotgun (WGS) entry which is preliminary data.</text>
</comment>
<dbReference type="InterPro" id="IPR051081">
    <property type="entry name" value="HTH_MetalResp_TranReg"/>
</dbReference>
<protein>
    <submittedName>
        <fullName evidence="6">Winged helix-turn-helix transcriptional regulator</fullName>
    </submittedName>
</protein>
<keyword evidence="7" id="KW-1185">Reference proteome</keyword>
<keyword evidence="4" id="KW-0804">Transcription</keyword>
<dbReference type="PROSITE" id="PS50987">
    <property type="entry name" value="HTH_ARSR_2"/>
    <property type="match status" value="1"/>
</dbReference>
<dbReference type="PANTHER" id="PTHR33154:SF18">
    <property type="entry name" value="ARSENICAL RESISTANCE OPERON REPRESSOR"/>
    <property type="match status" value="1"/>
</dbReference>
<dbReference type="CDD" id="cd00090">
    <property type="entry name" value="HTH_ARSR"/>
    <property type="match status" value="1"/>
</dbReference>
<organism evidence="6 7">
    <name type="scientific">Magnetospirillum sulfuroxidans</name>
    <dbReference type="NCBI Taxonomy" id="611300"/>
    <lineage>
        <taxon>Bacteria</taxon>
        <taxon>Pseudomonadati</taxon>
        <taxon>Pseudomonadota</taxon>
        <taxon>Alphaproteobacteria</taxon>
        <taxon>Rhodospirillales</taxon>
        <taxon>Rhodospirillaceae</taxon>
        <taxon>Magnetospirillum</taxon>
    </lineage>
</organism>
<accession>A0ABS5IEM4</accession>
<evidence type="ECO:0000256" key="3">
    <source>
        <dbReference type="ARBA" id="ARBA00023125"/>
    </source>
</evidence>
<gene>
    <name evidence="6" type="ORF">KEC16_10895</name>
</gene>
<dbReference type="SUPFAM" id="SSF46785">
    <property type="entry name" value="Winged helix' DNA-binding domain"/>
    <property type="match status" value="1"/>
</dbReference>
<dbReference type="NCBIfam" id="NF033788">
    <property type="entry name" value="HTH_metalloreg"/>
    <property type="match status" value="1"/>
</dbReference>
<dbReference type="PRINTS" id="PR00778">
    <property type="entry name" value="HTHARSR"/>
</dbReference>
<keyword evidence="1" id="KW-0059">Arsenical resistance</keyword>
<dbReference type="InterPro" id="IPR036390">
    <property type="entry name" value="WH_DNA-bd_sf"/>
</dbReference>
<keyword evidence="3" id="KW-0238">DNA-binding</keyword>
<proteinExistence type="predicted"/>
<evidence type="ECO:0000313" key="6">
    <source>
        <dbReference type="EMBL" id="MBR9972218.1"/>
    </source>
</evidence>
<feature type="domain" description="HTH arsR-type" evidence="5">
    <location>
        <begin position="1"/>
        <end position="91"/>
    </location>
</feature>
<dbReference type="Gene3D" id="1.10.10.10">
    <property type="entry name" value="Winged helix-like DNA-binding domain superfamily/Winged helix DNA-binding domain"/>
    <property type="match status" value="1"/>
</dbReference>
<dbReference type="EMBL" id="JAGTUF010000009">
    <property type="protein sequence ID" value="MBR9972218.1"/>
    <property type="molecule type" value="Genomic_DNA"/>
</dbReference>
<evidence type="ECO:0000259" key="5">
    <source>
        <dbReference type="PROSITE" id="PS50987"/>
    </source>
</evidence>
<dbReference type="InterPro" id="IPR011991">
    <property type="entry name" value="ArsR-like_HTH"/>
</dbReference>